<dbReference type="AlphaFoldDB" id="A0A9N9HKW1"/>
<name>A0A9N9HKW1_9GLOM</name>
<gene>
    <name evidence="1" type="ORF">AMORRO_LOCUS11710</name>
</gene>
<feature type="non-terminal residue" evidence="1">
    <location>
        <position position="1"/>
    </location>
</feature>
<keyword evidence="2" id="KW-1185">Reference proteome</keyword>
<proteinExistence type="predicted"/>
<comment type="caution">
    <text evidence="1">The sequence shown here is derived from an EMBL/GenBank/DDBJ whole genome shotgun (WGS) entry which is preliminary data.</text>
</comment>
<sequence>EDINRSATPNPVNACANNASQFKEANQATTTIRMHKLAFKETIDDATYYKEFDIRRLAETECQVTI</sequence>
<dbReference type="Proteomes" id="UP000789342">
    <property type="component" value="Unassembled WGS sequence"/>
</dbReference>
<protein>
    <submittedName>
        <fullName evidence="1">15050_t:CDS:1</fullName>
    </submittedName>
</protein>
<accession>A0A9N9HKW1</accession>
<evidence type="ECO:0000313" key="1">
    <source>
        <dbReference type="EMBL" id="CAG8692705.1"/>
    </source>
</evidence>
<reference evidence="1" key="1">
    <citation type="submission" date="2021-06" db="EMBL/GenBank/DDBJ databases">
        <authorList>
            <person name="Kallberg Y."/>
            <person name="Tangrot J."/>
            <person name="Rosling A."/>
        </authorList>
    </citation>
    <scope>NUCLEOTIDE SEQUENCE</scope>
    <source>
        <strain evidence="1">CL551</strain>
    </source>
</reference>
<evidence type="ECO:0000313" key="2">
    <source>
        <dbReference type="Proteomes" id="UP000789342"/>
    </source>
</evidence>
<organism evidence="1 2">
    <name type="scientific">Acaulospora morrowiae</name>
    <dbReference type="NCBI Taxonomy" id="94023"/>
    <lineage>
        <taxon>Eukaryota</taxon>
        <taxon>Fungi</taxon>
        <taxon>Fungi incertae sedis</taxon>
        <taxon>Mucoromycota</taxon>
        <taxon>Glomeromycotina</taxon>
        <taxon>Glomeromycetes</taxon>
        <taxon>Diversisporales</taxon>
        <taxon>Acaulosporaceae</taxon>
        <taxon>Acaulospora</taxon>
    </lineage>
</organism>
<feature type="non-terminal residue" evidence="1">
    <location>
        <position position="66"/>
    </location>
</feature>
<dbReference type="EMBL" id="CAJVPV010015557">
    <property type="protein sequence ID" value="CAG8692705.1"/>
    <property type="molecule type" value="Genomic_DNA"/>
</dbReference>